<protein>
    <submittedName>
        <fullName evidence="1">OmpA family protein</fullName>
    </submittedName>
</protein>
<dbReference type="Proteomes" id="UP001595191">
    <property type="component" value="Unassembled WGS sequence"/>
</dbReference>
<evidence type="ECO:0000313" key="2">
    <source>
        <dbReference type="Proteomes" id="UP001595191"/>
    </source>
</evidence>
<keyword evidence="2" id="KW-1185">Reference proteome</keyword>
<reference evidence="1" key="1">
    <citation type="submission" date="2024-09" db="EMBL/GenBank/DDBJ databases">
        <authorList>
            <person name="Liu J."/>
        </authorList>
    </citation>
    <scope>NUCLEOTIDE SEQUENCE</scope>
    <source>
        <strain evidence="1">NBU2967</strain>
    </source>
</reference>
<organism evidence="1 2">
    <name type="scientific">Meishania litoralis</name>
    <dbReference type="NCBI Taxonomy" id="3434685"/>
    <lineage>
        <taxon>Bacteria</taxon>
        <taxon>Pseudomonadati</taxon>
        <taxon>Bacteroidota</taxon>
        <taxon>Flavobacteriia</taxon>
        <taxon>Flavobacteriales</taxon>
        <taxon>Flavobacteriaceae</taxon>
        <taxon>Meishania</taxon>
    </lineage>
</organism>
<name>A0ACC7LG57_9FLAO</name>
<proteinExistence type="predicted"/>
<gene>
    <name evidence="1" type="ORF">ACEZ3G_01460</name>
</gene>
<evidence type="ECO:0000313" key="1">
    <source>
        <dbReference type="EMBL" id="MFH6602126.1"/>
    </source>
</evidence>
<comment type="caution">
    <text evidence="1">The sequence shown here is derived from an EMBL/GenBank/DDBJ whole genome shotgun (WGS) entry which is preliminary data.</text>
</comment>
<dbReference type="EMBL" id="JBHFPV010000001">
    <property type="protein sequence ID" value="MFH6602126.1"/>
    <property type="molecule type" value="Genomic_DNA"/>
</dbReference>
<sequence length="371" mass="42227">MRLFKVTEHIVAILCLLAVVPVMAQNLVKNPSFEQYVDCPEKLGNLNADVIDWSTPTEGSTDYFNSCSKAMGTPKNFNGTQPADFGQGYAGLYLYAPDDYREYLQVELFEPLVEDENYTISFYVSLAERSDFAVKDFGVLFSTVPLQVATKKELSKRLLYQQKNTSYHAIEIGYTNFYRDTNDWVLVHSEFIAKGSERFMILGNFKTNARTRMFKTEKYAKQGAYYYIDMVSVERTERKDMGSDLVSGASGKHDFELDKTHVFTNVLFDFDEFILLDSAKKEVARVFDYLKKDSTLTIEINGHTDNIGSEGYNQVLSNKRAKAVADYLVQLGLSGKKIKWNGFGGENPVSENSSVKGRQRNRRVEFIIAKE</sequence>
<accession>A0ACC7LG57</accession>